<keyword evidence="3" id="KW-1185">Reference proteome</keyword>
<name>A0A8S1NP89_PARPR</name>
<protein>
    <submittedName>
        <fullName evidence="2">Uncharacterized protein</fullName>
    </submittedName>
</protein>
<gene>
    <name evidence="2" type="ORF">PPRIM_AZ9-3.1.T0870015</name>
</gene>
<dbReference type="AlphaFoldDB" id="A0A8S1NP89"/>
<evidence type="ECO:0000256" key="1">
    <source>
        <dbReference type="SAM" id="MobiDB-lite"/>
    </source>
</evidence>
<feature type="region of interest" description="Disordered" evidence="1">
    <location>
        <begin position="63"/>
        <end position="82"/>
    </location>
</feature>
<comment type="caution">
    <text evidence="2">The sequence shown here is derived from an EMBL/GenBank/DDBJ whole genome shotgun (WGS) entry which is preliminary data.</text>
</comment>
<evidence type="ECO:0000313" key="2">
    <source>
        <dbReference type="EMBL" id="CAD8090905.1"/>
    </source>
</evidence>
<reference evidence="2" key="1">
    <citation type="submission" date="2021-01" db="EMBL/GenBank/DDBJ databases">
        <authorList>
            <consortium name="Genoscope - CEA"/>
            <person name="William W."/>
        </authorList>
    </citation>
    <scope>NUCLEOTIDE SEQUENCE</scope>
</reference>
<dbReference type="EMBL" id="CAJJDM010000090">
    <property type="protein sequence ID" value="CAD8090905.1"/>
    <property type="molecule type" value="Genomic_DNA"/>
</dbReference>
<organism evidence="2 3">
    <name type="scientific">Paramecium primaurelia</name>
    <dbReference type="NCBI Taxonomy" id="5886"/>
    <lineage>
        <taxon>Eukaryota</taxon>
        <taxon>Sar</taxon>
        <taxon>Alveolata</taxon>
        <taxon>Ciliophora</taxon>
        <taxon>Intramacronucleata</taxon>
        <taxon>Oligohymenophorea</taxon>
        <taxon>Peniculida</taxon>
        <taxon>Parameciidae</taxon>
        <taxon>Paramecium</taxon>
    </lineage>
</organism>
<proteinExistence type="predicted"/>
<dbReference type="OMA" id="HEQNTAC"/>
<evidence type="ECO:0000313" key="3">
    <source>
        <dbReference type="Proteomes" id="UP000688137"/>
    </source>
</evidence>
<sequence length="109" mass="13114">MSSDSFEKLMQLIHEQNTACEQHYDQNNKQIMDLIGNLDNNMKNLQKQIEQPRIEHHHTLSKVEEVENEDQEQSQFQVQQEDKEELELQINQQQEQEQIIIQDQIINEE</sequence>
<dbReference type="Proteomes" id="UP000688137">
    <property type="component" value="Unassembled WGS sequence"/>
</dbReference>
<accession>A0A8S1NP89</accession>